<feature type="transmembrane region" description="Helical" evidence="1">
    <location>
        <begin position="174"/>
        <end position="199"/>
    </location>
</feature>
<protein>
    <submittedName>
        <fullName evidence="2">Uncharacterized protein LOC121889690</fullName>
    </submittedName>
</protein>
<feature type="transmembrane region" description="Helical" evidence="1">
    <location>
        <begin position="220"/>
        <end position="249"/>
    </location>
</feature>
<keyword evidence="1" id="KW-0812">Transmembrane</keyword>
<sequence>MQANHSQLFSTNSSDYLTCSDGILMFISLYIYNTLNILVFLPLYALVFWKSFQRWRNQTTGTTSHSDIFTYCIISMEILGVLASNLFYFGFNKNVSLVNMVGYFSLHFAYAGQTLFHCLTCMERHLAVCHPITYRALRRAGGVKVRNISIGCAWLLCLALTGSTFLYFPDFPTVMSLVALGLTLLIVCFCSLSVLRALVHLGLRKVGGTQKQIDQSKMRALHTVMAIMITQVLRFCGLAVSIVIFGSLASRDVNICLLQLSVPLLCLPTNPIKKKILDLTKNCLQTFMVHVTVSRSDLHGKTIRPDPPGGLVRYHQVFTGGFVTCKKEFQ</sequence>
<feature type="transmembrane region" description="Helical" evidence="1">
    <location>
        <begin position="23"/>
        <end position="47"/>
    </location>
</feature>
<reference evidence="2" key="1">
    <citation type="submission" date="2023-08" db="EMBL/GenBank/DDBJ databases">
        <authorList>
            <person name="Alioto T."/>
            <person name="Alioto T."/>
            <person name="Gomez Garrido J."/>
        </authorList>
    </citation>
    <scope>NUCLEOTIDE SEQUENCE</scope>
</reference>
<proteinExistence type="predicted"/>
<evidence type="ECO:0000256" key="1">
    <source>
        <dbReference type="SAM" id="Phobius"/>
    </source>
</evidence>
<comment type="caution">
    <text evidence="2">The sequence shown here is derived from an EMBL/GenBank/DDBJ whole genome shotgun (WGS) entry which is preliminary data.</text>
</comment>
<keyword evidence="1" id="KW-1133">Transmembrane helix</keyword>
<feature type="transmembrane region" description="Helical" evidence="1">
    <location>
        <begin position="97"/>
        <end position="116"/>
    </location>
</feature>
<evidence type="ECO:0000313" key="3">
    <source>
        <dbReference type="Proteomes" id="UP001178508"/>
    </source>
</evidence>
<dbReference type="CDD" id="cd00637">
    <property type="entry name" value="7tm_classA_rhodopsin-like"/>
    <property type="match status" value="1"/>
</dbReference>
<evidence type="ECO:0000313" key="2">
    <source>
        <dbReference type="EMBL" id="CAJ1048285.1"/>
    </source>
</evidence>
<organism evidence="2 3">
    <name type="scientific">Xyrichtys novacula</name>
    <name type="common">Pearly razorfish</name>
    <name type="synonym">Hemipteronotus novacula</name>
    <dbReference type="NCBI Taxonomy" id="13765"/>
    <lineage>
        <taxon>Eukaryota</taxon>
        <taxon>Metazoa</taxon>
        <taxon>Chordata</taxon>
        <taxon>Craniata</taxon>
        <taxon>Vertebrata</taxon>
        <taxon>Euteleostomi</taxon>
        <taxon>Actinopterygii</taxon>
        <taxon>Neopterygii</taxon>
        <taxon>Teleostei</taxon>
        <taxon>Neoteleostei</taxon>
        <taxon>Acanthomorphata</taxon>
        <taxon>Eupercaria</taxon>
        <taxon>Labriformes</taxon>
        <taxon>Labridae</taxon>
        <taxon>Xyrichtys</taxon>
    </lineage>
</organism>
<dbReference type="Proteomes" id="UP001178508">
    <property type="component" value="Unassembled WGS sequence"/>
</dbReference>
<feature type="transmembrane region" description="Helical" evidence="1">
    <location>
        <begin position="68"/>
        <end position="91"/>
    </location>
</feature>
<feature type="transmembrane region" description="Helical" evidence="1">
    <location>
        <begin position="148"/>
        <end position="168"/>
    </location>
</feature>
<keyword evidence="3" id="KW-1185">Reference proteome</keyword>
<accession>A0AAV1EHS9</accession>
<dbReference type="SUPFAM" id="SSF81321">
    <property type="entry name" value="Family A G protein-coupled receptor-like"/>
    <property type="match status" value="1"/>
</dbReference>
<dbReference type="AlphaFoldDB" id="A0AAV1EHS9"/>
<dbReference type="Gene3D" id="1.20.1070.10">
    <property type="entry name" value="Rhodopsin 7-helix transmembrane proteins"/>
    <property type="match status" value="1"/>
</dbReference>
<name>A0AAV1EHS9_XYRNO</name>
<gene>
    <name evidence="2" type="ORF">XNOV1_A009711</name>
</gene>
<keyword evidence="1" id="KW-0472">Membrane</keyword>
<dbReference type="EMBL" id="CAUIWU010000006">
    <property type="protein sequence ID" value="CAJ1048285.1"/>
    <property type="molecule type" value="Genomic_DNA"/>
</dbReference>